<evidence type="ECO:0000313" key="4">
    <source>
        <dbReference type="Proteomes" id="UP000224634"/>
    </source>
</evidence>
<dbReference type="STRING" id="1447883.A0A2B7XSH3"/>
<keyword evidence="4" id="KW-1185">Reference proteome</keyword>
<feature type="compositionally biased region" description="Basic and acidic residues" evidence="1">
    <location>
        <begin position="37"/>
        <end position="47"/>
    </location>
</feature>
<dbReference type="CDD" id="cd19481">
    <property type="entry name" value="RecA-like_protease"/>
    <property type="match status" value="1"/>
</dbReference>
<dbReference type="GO" id="GO:0005524">
    <property type="term" value="F:ATP binding"/>
    <property type="evidence" value="ECO:0007669"/>
    <property type="project" value="InterPro"/>
</dbReference>
<dbReference type="Gene3D" id="3.40.50.300">
    <property type="entry name" value="P-loop containing nucleotide triphosphate hydrolases"/>
    <property type="match status" value="1"/>
</dbReference>
<comment type="caution">
    <text evidence="3">The sequence shown here is derived from an EMBL/GenBank/DDBJ whole genome shotgun (WGS) entry which is preliminary data.</text>
</comment>
<name>A0A2B7XSH3_POLH7</name>
<gene>
    <name evidence="3" type="ORF">AJ80_07052</name>
</gene>
<feature type="compositionally biased region" description="Low complexity" evidence="1">
    <location>
        <begin position="17"/>
        <end position="36"/>
    </location>
</feature>
<sequence>MSESSETLFEFYSNTVSADNSNNDTAAANSSSTNPAPKKESNHRFHDVTELRSPNGECMEAYSTGSSAKRDAVKDKKFGSYSLLLRRIEYPNSQRAPRTQLEIQSKSLRDEFGRIASHFVHLNLHSDTITIQAPYCELYHCREEIAKSRDAATSQALIKELDLLIEFHARFLAQTTREVEVLANAGQITFPYLWALFPPGEKVILQNSMASPTPILSCATVRRYQVFESDDKVEWVVTVTYTCFDGMRPRQVVEAHRFSSFSEVTDITDLPIYPIKYHPGKEELHEYLVHRGRTYASICRTANQGSTRAGAHLEHQGPFWTPTEPDSVKGCTYFDIPITHISGRFIADPEGMVQEMPHFREFFIIEKDPSGNLDYYSRLRRRDIYGSAKEFPSIQMASNYHASSSPMLEILEDQLLTFPARIRGYSLTNKRWGYVLIDDLEEIKWDGECFNKLQIDAQHKEVIRRLVSSHRASSSNFDDIIRGKGLGLIFLLYGPPGSGKTMTAESVAETLQCPLYNVTSGELGYEVCDIEDNLKRVFKLIARWNAVMLLDEADVFMTKRTDDNTIGNAMVSIFLRLLEYQTGVLFLTTNRIDHLDDAFASRIYIQIEYLRPAKRERALIWRQLSRKLDHALSDVDFEQLAEHELSGRQVKNILRTASLYASGSEPRKKLQVPDIEAVLPYVVRNTTSNNSEKPADGST</sequence>
<dbReference type="GO" id="GO:0016887">
    <property type="term" value="F:ATP hydrolysis activity"/>
    <property type="evidence" value="ECO:0007669"/>
    <property type="project" value="InterPro"/>
</dbReference>
<organism evidence="3 4">
    <name type="scientific">Polytolypa hystricis (strain UAMH7299)</name>
    <dbReference type="NCBI Taxonomy" id="1447883"/>
    <lineage>
        <taxon>Eukaryota</taxon>
        <taxon>Fungi</taxon>
        <taxon>Dikarya</taxon>
        <taxon>Ascomycota</taxon>
        <taxon>Pezizomycotina</taxon>
        <taxon>Eurotiomycetes</taxon>
        <taxon>Eurotiomycetidae</taxon>
        <taxon>Onygenales</taxon>
        <taxon>Onygenales incertae sedis</taxon>
        <taxon>Polytolypa</taxon>
    </lineage>
</organism>
<dbReference type="PANTHER" id="PTHR46411">
    <property type="entry name" value="FAMILY ATPASE, PUTATIVE-RELATED"/>
    <property type="match status" value="1"/>
</dbReference>
<dbReference type="EMBL" id="PDNA01000130">
    <property type="protein sequence ID" value="PGH11582.1"/>
    <property type="molecule type" value="Genomic_DNA"/>
</dbReference>
<dbReference type="Proteomes" id="UP000224634">
    <property type="component" value="Unassembled WGS sequence"/>
</dbReference>
<dbReference type="SUPFAM" id="SSF52540">
    <property type="entry name" value="P-loop containing nucleoside triphosphate hydrolases"/>
    <property type="match status" value="1"/>
</dbReference>
<dbReference type="InterPro" id="IPR054289">
    <property type="entry name" value="DUF7025"/>
</dbReference>
<dbReference type="AlphaFoldDB" id="A0A2B7XSH3"/>
<dbReference type="OrthoDB" id="10042665at2759"/>
<dbReference type="InterPro" id="IPR027417">
    <property type="entry name" value="P-loop_NTPase"/>
</dbReference>
<accession>A0A2B7XSH3</accession>
<dbReference type="PANTHER" id="PTHR46411:SF3">
    <property type="entry name" value="AAA+ ATPASE DOMAIN-CONTAINING PROTEIN"/>
    <property type="match status" value="1"/>
</dbReference>
<evidence type="ECO:0000256" key="1">
    <source>
        <dbReference type="SAM" id="MobiDB-lite"/>
    </source>
</evidence>
<dbReference type="InterPro" id="IPR003593">
    <property type="entry name" value="AAA+_ATPase"/>
</dbReference>
<dbReference type="InterPro" id="IPR003959">
    <property type="entry name" value="ATPase_AAA_core"/>
</dbReference>
<dbReference type="Pfam" id="PF00004">
    <property type="entry name" value="AAA"/>
    <property type="match status" value="1"/>
</dbReference>
<evidence type="ECO:0000259" key="2">
    <source>
        <dbReference type="SMART" id="SM00382"/>
    </source>
</evidence>
<evidence type="ECO:0000313" key="3">
    <source>
        <dbReference type="EMBL" id="PGH11582.1"/>
    </source>
</evidence>
<dbReference type="Pfam" id="PF22942">
    <property type="entry name" value="DUF7025"/>
    <property type="match status" value="1"/>
</dbReference>
<reference evidence="3 4" key="1">
    <citation type="submission" date="2017-10" db="EMBL/GenBank/DDBJ databases">
        <title>Comparative genomics in systemic dimorphic fungi from Ajellomycetaceae.</title>
        <authorList>
            <person name="Munoz J.F."/>
            <person name="Mcewen J.G."/>
            <person name="Clay O.K."/>
            <person name="Cuomo C.A."/>
        </authorList>
    </citation>
    <scope>NUCLEOTIDE SEQUENCE [LARGE SCALE GENOMIC DNA]</scope>
    <source>
        <strain evidence="3 4">UAMH7299</strain>
    </source>
</reference>
<feature type="region of interest" description="Disordered" evidence="1">
    <location>
        <begin position="16"/>
        <end position="47"/>
    </location>
</feature>
<proteinExistence type="predicted"/>
<dbReference type="SMART" id="SM00382">
    <property type="entry name" value="AAA"/>
    <property type="match status" value="1"/>
</dbReference>
<protein>
    <recommendedName>
        <fullName evidence="2">AAA+ ATPase domain-containing protein</fullName>
    </recommendedName>
</protein>
<feature type="domain" description="AAA+ ATPase" evidence="2">
    <location>
        <begin position="486"/>
        <end position="613"/>
    </location>
</feature>